<dbReference type="PANTHER" id="PTHR13018">
    <property type="entry name" value="PROBABLE MEMBRANE PROTEIN DUF221-RELATED"/>
    <property type="match status" value="1"/>
</dbReference>
<reference evidence="5" key="1">
    <citation type="journal article" date="2020" name="Fungal Divers.">
        <title>Resolving the Mortierellaceae phylogeny through synthesis of multi-gene phylogenetics and phylogenomics.</title>
        <authorList>
            <person name="Vandepol N."/>
            <person name="Liber J."/>
            <person name="Desiro A."/>
            <person name="Na H."/>
            <person name="Kennedy M."/>
            <person name="Barry K."/>
            <person name="Grigoriev I.V."/>
            <person name="Miller A.N."/>
            <person name="O'Donnell K."/>
            <person name="Stajich J.E."/>
            <person name="Bonito G."/>
        </authorList>
    </citation>
    <scope>NUCLEOTIDE SEQUENCE</scope>
    <source>
        <strain evidence="5">MES-2147</strain>
    </source>
</reference>
<evidence type="ECO:0000259" key="3">
    <source>
        <dbReference type="Pfam" id="PF02714"/>
    </source>
</evidence>
<feature type="domain" description="10TM putative phosphate transporter extracellular tail" evidence="4">
    <location>
        <begin position="522"/>
        <end position="576"/>
    </location>
</feature>
<feature type="transmembrane region" description="Helical" evidence="2">
    <location>
        <begin position="203"/>
        <end position="222"/>
    </location>
</feature>
<evidence type="ECO:0000313" key="6">
    <source>
        <dbReference type="Proteomes" id="UP000749646"/>
    </source>
</evidence>
<keyword evidence="6" id="KW-1185">Reference proteome</keyword>
<dbReference type="InterPro" id="IPR045122">
    <property type="entry name" value="Csc1-like"/>
</dbReference>
<dbReference type="InterPro" id="IPR003864">
    <property type="entry name" value="CSC1/OSCA1-like_7TM"/>
</dbReference>
<dbReference type="OrthoDB" id="1076608at2759"/>
<proteinExistence type="predicted"/>
<keyword evidence="2" id="KW-0472">Membrane</keyword>
<dbReference type="GO" id="GO:0005227">
    <property type="term" value="F:calcium-activated cation channel activity"/>
    <property type="evidence" value="ECO:0007669"/>
    <property type="project" value="InterPro"/>
</dbReference>
<feature type="region of interest" description="Disordered" evidence="1">
    <location>
        <begin position="405"/>
        <end position="445"/>
    </location>
</feature>
<evidence type="ECO:0000256" key="2">
    <source>
        <dbReference type="SAM" id="Phobius"/>
    </source>
</evidence>
<dbReference type="PANTHER" id="PTHR13018:SF139">
    <property type="entry name" value="PHOSPHATE METABOLISM PROTEIN 7"/>
    <property type="match status" value="1"/>
</dbReference>
<feature type="transmembrane region" description="Helical" evidence="2">
    <location>
        <begin position="228"/>
        <end position="249"/>
    </location>
</feature>
<feature type="compositionally biased region" description="Polar residues" evidence="1">
    <location>
        <begin position="433"/>
        <end position="445"/>
    </location>
</feature>
<keyword evidence="2" id="KW-1133">Transmembrane helix</keyword>
<feature type="transmembrane region" description="Helical" evidence="2">
    <location>
        <begin position="30"/>
        <end position="55"/>
    </location>
</feature>
<evidence type="ECO:0008006" key="7">
    <source>
        <dbReference type="Google" id="ProtNLM"/>
    </source>
</evidence>
<dbReference type="EMBL" id="JAAAHW010003532">
    <property type="protein sequence ID" value="KAF9982925.1"/>
    <property type="molecule type" value="Genomic_DNA"/>
</dbReference>
<dbReference type="Proteomes" id="UP000749646">
    <property type="component" value="Unassembled WGS sequence"/>
</dbReference>
<name>A0A9P6M9Q2_9FUNG</name>
<evidence type="ECO:0000259" key="4">
    <source>
        <dbReference type="Pfam" id="PF12621"/>
    </source>
</evidence>
<feature type="transmembrane region" description="Helical" evidence="2">
    <location>
        <begin position="294"/>
        <end position="311"/>
    </location>
</feature>
<evidence type="ECO:0000256" key="1">
    <source>
        <dbReference type="SAM" id="MobiDB-lite"/>
    </source>
</evidence>
<keyword evidence="2" id="KW-0812">Transmembrane</keyword>
<comment type="caution">
    <text evidence="5">The sequence shown here is derived from an EMBL/GenBank/DDBJ whole genome shotgun (WGS) entry which is preliminary data.</text>
</comment>
<evidence type="ECO:0000313" key="5">
    <source>
        <dbReference type="EMBL" id="KAF9982925.1"/>
    </source>
</evidence>
<protein>
    <recommendedName>
        <fullName evidence="7">CSC1/OSCA1-like 7TM region domain-containing protein</fullName>
    </recommendedName>
</protein>
<dbReference type="AlphaFoldDB" id="A0A9P6M9Q2"/>
<accession>A0A9P6M9Q2</accession>
<dbReference type="Pfam" id="PF12621">
    <property type="entry name" value="PHM7_ext"/>
    <property type="match status" value="1"/>
</dbReference>
<feature type="transmembrane region" description="Helical" evidence="2">
    <location>
        <begin position="75"/>
        <end position="97"/>
    </location>
</feature>
<feature type="transmembrane region" description="Helical" evidence="2">
    <location>
        <begin position="270"/>
        <end position="288"/>
    </location>
</feature>
<sequence length="591" mass="65021">MGPRQLEVHPKDVLWDNLNHGLKTRNIRRVISILLAAVLIIFWSIPVAFVTAVANLETLEKYAPFLKGIKSLPKAVVGIIQGILPPAGLAHLGGEVLSTRKTLAVITSYHWFSVVHVLLFTTLSNGILQAAEAIVDNPGNIMSILSSTLPKASTFFLSFILLSLVQIPMMLLQIGPLIMYFLNKWLSKTPRQMYAAETTMGSVDWGMTIPVHTIAFSIGLLYSTIQPLILPLMTIYFGFYYLAFRYMFLYVYRQPFDSGGLIFPRIVDQIYIGVILFEVVMLSLFILQKAVGESIVMFILLVASLIAINISRNKVFKPLIQYLPVEAFNTRSMAATMSGNAITDSSSVGGGAISQIGTATDSKVANFETTDTSPLEMINPIPLQESFHEKAPHKDPSLLREEPDSKEIYSPDQPGLPKQEATGDSHERRRQASIASYQSDRSNVSPLPSIRVECVEKQPSILTTHSMVPIGATTTPATTGPSRHGLLVRQESDYGDIGASSSLQVLGANHSLMSSSDVVSDTLSYVNPAYWKQGWPIWLPRDPRGFAELETVELNNTGLPCITESATMDTKGGITVEVVQREVAPGEEHWE</sequence>
<dbReference type="InterPro" id="IPR022257">
    <property type="entry name" value="PHM7_ext"/>
</dbReference>
<gene>
    <name evidence="5" type="ORF">BGZ65_002365</name>
</gene>
<feature type="domain" description="CSC1/OSCA1-like 7TM region" evidence="3">
    <location>
        <begin position="28"/>
        <end position="285"/>
    </location>
</feature>
<dbReference type="GO" id="GO:0005886">
    <property type="term" value="C:plasma membrane"/>
    <property type="evidence" value="ECO:0007669"/>
    <property type="project" value="TreeGrafter"/>
</dbReference>
<dbReference type="Pfam" id="PF02714">
    <property type="entry name" value="RSN1_7TM"/>
    <property type="match status" value="1"/>
</dbReference>
<feature type="transmembrane region" description="Helical" evidence="2">
    <location>
        <begin position="155"/>
        <end position="182"/>
    </location>
</feature>
<organism evidence="5 6">
    <name type="scientific">Modicella reniformis</name>
    <dbReference type="NCBI Taxonomy" id="1440133"/>
    <lineage>
        <taxon>Eukaryota</taxon>
        <taxon>Fungi</taxon>
        <taxon>Fungi incertae sedis</taxon>
        <taxon>Mucoromycota</taxon>
        <taxon>Mortierellomycotina</taxon>
        <taxon>Mortierellomycetes</taxon>
        <taxon>Mortierellales</taxon>
        <taxon>Mortierellaceae</taxon>
        <taxon>Modicella</taxon>
    </lineage>
</organism>